<evidence type="ECO:0000256" key="1">
    <source>
        <dbReference type="ARBA" id="ARBA00022729"/>
    </source>
</evidence>
<gene>
    <name evidence="3" type="ORF">IQ26_00285</name>
</gene>
<dbReference type="EMBL" id="VLKT01000001">
    <property type="protein sequence ID" value="TWI43323.1"/>
    <property type="molecule type" value="Genomic_DNA"/>
</dbReference>
<evidence type="ECO:0000256" key="2">
    <source>
        <dbReference type="SAM" id="SignalP"/>
    </source>
</evidence>
<keyword evidence="1 2" id="KW-0732">Signal</keyword>
<dbReference type="PIRSF" id="PIRSF012443">
    <property type="entry name" value="UCP012443"/>
    <property type="match status" value="1"/>
</dbReference>
<evidence type="ECO:0000313" key="3">
    <source>
        <dbReference type="EMBL" id="TWI43323.1"/>
    </source>
</evidence>
<reference evidence="3 4" key="1">
    <citation type="journal article" date="2015" name="Stand. Genomic Sci.">
        <title>Genomic Encyclopedia of Bacterial and Archaeal Type Strains, Phase III: the genomes of soil and plant-associated and newly described type strains.</title>
        <authorList>
            <person name="Whitman W.B."/>
            <person name="Woyke T."/>
            <person name="Klenk H.P."/>
            <person name="Zhou Y."/>
            <person name="Lilburn T.G."/>
            <person name="Beck B.J."/>
            <person name="De Vos P."/>
            <person name="Vandamme P."/>
            <person name="Eisen J.A."/>
            <person name="Garrity G."/>
            <person name="Hugenholtz P."/>
            <person name="Kyrpides N.C."/>
        </authorList>
    </citation>
    <scope>NUCLEOTIDE SEQUENCE [LARGE SCALE GENOMIC DNA]</scope>
    <source>
        <strain evidence="3 4">CGMCC 1.2546</strain>
    </source>
</reference>
<name>A0A562PG63_9HYPH</name>
<dbReference type="AlphaFoldDB" id="A0A562PG63"/>
<dbReference type="InterPro" id="IPR029046">
    <property type="entry name" value="LolA/LolB/LppX"/>
</dbReference>
<proteinExistence type="predicted"/>
<dbReference type="Proteomes" id="UP000317122">
    <property type="component" value="Unassembled WGS sequence"/>
</dbReference>
<comment type="caution">
    <text evidence="3">The sequence shown here is derived from an EMBL/GenBank/DDBJ whole genome shotgun (WGS) entry which is preliminary data.</text>
</comment>
<sequence>MMHPSRSLNERARTVIAMLALCGLAGVTNAQPAAADDAQSKQMFKAMTDYLAGQQAFSFNYDATLDIVTADMMKVGLASSGSLTLQRPDKARMTRTGVVDVELTYDGKTVSAIGKNLNVYTKIPLEGSVEDMIDTLRSAYGVEAPAADLLSANAFEIMMENVSTGKDLGSGVIGGEVCNHLAFRTRDTDWEIWIADGDVPRPCRITITSRMMAMAPSYTVQISNWKAGKDVTADDFQLKTGDAKEVKIEEMPGLDDLAGLVEEGDAQ</sequence>
<dbReference type="Gene3D" id="2.50.20.10">
    <property type="entry name" value="Lipoprotein localisation LolA/LolB/LppX"/>
    <property type="match status" value="1"/>
</dbReference>
<feature type="signal peptide" evidence="2">
    <location>
        <begin position="1"/>
        <end position="30"/>
    </location>
</feature>
<evidence type="ECO:0008006" key="5">
    <source>
        <dbReference type="Google" id="ProtNLM"/>
    </source>
</evidence>
<protein>
    <recommendedName>
        <fullName evidence="5">DUF2092 domain-containing protein</fullName>
    </recommendedName>
</protein>
<feature type="chain" id="PRO_5021763265" description="DUF2092 domain-containing protein" evidence="2">
    <location>
        <begin position="31"/>
        <end position="267"/>
    </location>
</feature>
<dbReference type="InterPro" id="IPR019207">
    <property type="entry name" value="DUF2092"/>
</dbReference>
<organism evidence="3 4">
    <name type="scientific">Mesorhizobium tianshanense</name>
    <dbReference type="NCBI Taxonomy" id="39844"/>
    <lineage>
        <taxon>Bacteria</taxon>
        <taxon>Pseudomonadati</taxon>
        <taxon>Pseudomonadota</taxon>
        <taxon>Alphaproteobacteria</taxon>
        <taxon>Hyphomicrobiales</taxon>
        <taxon>Phyllobacteriaceae</taxon>
        <taxon>Mesorhizobium</taxon>
    </lineage>
</organism>
<accession>A0A562PG63</accession>
<keyword evidence="4" id="KW-1185">Reference proteome</keyword>
<dbReference type="Pfam" id="PF09865">
    <property type="entry name" value="DUF2092"/>
    <property type="match status" value="1"/>
</dbReference>
<evidence type="ECO:0000313" key="4">
    <source>
        <dbReference type="Proteomes" id="UP000317122"/>
    </source>
</evidence>
<dbReference type="SUPFAM" id="SSF89392">
    <property type="entry name" value="Prokaryotic lipoproteins and lipoprotein localization factors"/>
    <property type="match status" value="1"/>
</dbReference>